<protein>
    <recommendedName>
        <fullName evidence="1">Kinesin-like protein KIF22</fullName>
    </recommendedName>
</protein>
<evidence type="ECO:0000256" key="9">
    <source>
        <dbReference type="PROSITE-ProRule" id="PRU00283"/>
    </source>
</evidence>
<dbReference type="Gene3D" id="3.40.850.10">
    <property type="entry name" value="Kinesin motor domain"/>
    <property type="match status" value="1"/>
</dbReference>
<keyword evidence="2" id="KW-1017">Isopeptide bond</keyword>
<dbReference type="GO" id="GO:0003677">
    <property type="term" value="F:DNA binding"/>
    <property type="evidence" value="ECO:0007669"/>
    <property type="project" value="InterPro"/>
</dbReference>
<dbReference type="SMART" id="SM00129">
    <property type="entry name" value="KISc"/>
    <property type="match status" value="1"/>
</dbReference>
<keyword evidence="3" id="KW-0597">Phosphoprotein</keyword>
<dbReference type="GO" id="GO:0051231">
    <property type="term" value="P:spindle elongation"/>
    <property type="evidence" value="ECO:0007669"/>
    <property type="project" value="TreeGrafter"/>
</dbReference>
<dbReference type="GeneID" id="111430274"/>
<keyword evidence="9" id="KW-0547">Nucleotide-binding</keyword>
<proteinExistence type="inferred from homology"/>
<dbReference type="Proteomes" id="UP000504609">
    <property type="component" value="Unplaced"/>
</dbReference>
<dbReference type="GO" id="GO:0008017">
    <property type="term" value="F:microtubule binding"/>
    <property type="evidence" value="ECO:0007669"/>
    <property type="project" value="InterPro"/>
</dbReference>
<dbReference type="GO" id="GO:0005874">
    <property type="term" value="C:microtubule"/>
    <property type="evidence" value="ECO:0007669"/>
    <property type="project" value="UniProtKB-KW"/>
</dbReference>
<dbReference type="GO" id="GO:0007018">
    <property type="term" value="P:microtubule-based movement"/>
    <property type="evidence" value="ECO:0007669"/>
    <property type="project" value="InterPro"/>
</dbReference>
<evidence type="ECO:0000259" key="11">
    <source>
        <dbReference type="PROSITE" id="PS50067"/>
    </source>
</evidence>
<keyword evidence="5" id="KW-0175">Coiled coil</keyword>
<evidence type="ECO:0000256" key="8">
    <source>
        <dbReference type="ARBA" id="ARBA00061615"/>
    </source>
</evidence>
<dbReference type="PANTHER" id="PTHR47969:SF9">
    <property type="entry name" value="KINESIN-LIKE PROTEIN"/>
    <property type="match status" value="1"/>
</dbReference>
<evidence type="ECO:0000313" key="13">
    <source>
        <dbReference type="RefSeq" id="XP_022922225.1"/>
    </source>
</evidence>
<feature type="binding site" evidence="9">
    <location>
        <begin position="114"/>
        <end position="121"/>
    </location>
    <ligand>
        <name>ATP</name>
        <dbReference type="ChEBI" id="CHEBI:30616"/>
    </ligand>
</feature>
<dbReference type="Pfam" id="PF00225">
    <property type="entry name" value="Kinesin"/>
    <property type="match status" value="1"/>
</dbReference>
<comment type="similarity">
    <text evidence="8">Belongs to the TRAFAC class myosin-kinesin ATPase superfamily. Kinesin family. KIN-10 subfamily.</text>
</comment>
<dbReference type="InterPro" id="IPR036961">
    <property type="entry name" value="Kinesin_motor_dom_sf"/>
</dbReference>
<evidence type="ECO:0000313" key="12">
    <source>
        <dbReference type="Proteomes" id="UP000504609"/>
    </source>
</evidence>
<dbReference type="FunFam" id="1.10.150.280:FF:000003">
    <property type="entry name" value="Kinesin-like protein KIN-10C"/>
    <property type="match status" value="1"/>
</dbReference>
<dbReference type="SMART" id="SM00278">
    <property type="entry name" value="HhH1"/>
    <property type="match status" value="1"/>
</dbReference>
<dbReference type="Pfam" id="PF12836">
    <property type="entry name" value="HHH_3"/>
    <property type="match status" value="1"/>
</dbReference>
<evidence type="ECO:0000256" key="2">
    <source>
        <dbReference type="ARBA" id="ARBA00022499"/>
    </source>
</evidence>
<dbReference type="GO" id="GO:0003777">
    <property type="term" value="F:microtubule motor activity"/>
    <property type="evidence" value="ECO:0007669"/>
    <property type="project" value="InterPro"/>
</dbReference>
<dbReference type="InterPro" id="IPR010994">
    <property type="entry name" value="RuvA_2-like"/>
</dbReference>
<dbReference type="InterPro" id="IPR027640">
    <property type="entry name" value="Kinesin-like_fam"/>
</dbReference>
<accession>A0A6J1E850</accession>
<evidence type="ECO:0000256" key="7">
    <source>
        <dbReference type="ARBA" id="ARBA00045288"/>
    </source>
</evidence>
<dbReference type="GO" id="GO:0005524">
    <property type="term" value="F:ATP binding"/>
    <property type="evidence" value="ECO:0007669"/>
    <property type="project" value="UniProtKB-UniRule"/>
</dbReference>
<keyword evidence="4" id="KW-0493">Microtubule</keyword>
<dbReference type="PRINTS" id="PR00380">
    <property type="entry name" value="KINESINHEAVY"/>
</dbReference>
<dbReference type="InterPro" id="IPR001752">
    <property type="entry name" value="Kinesin_motor_dom"/>
</dbReference>
<dbReference type="Gene3D" id="1.10.150.280">
    <property type="entry name" value="AF1531-like domain"/>
    <property type="match status" value="1"/>
</dbReference>
<keyword evidence="12" id="KW-1185">Reference proteome</keyword>
<evidence type="ECO:0000256" key="10">
    <source>
        <dbReference type="SAM" id="MobiDB-lite"/>
    </source>
</evidence>
<dbReference type="GO" id="GO:0007052">
    <property type="term" value="P:mitotic spindle organization"/>
    <property type="evidence" value="ECO:0007669"/>
    <property type="project" value="TreeGrafter"/>
</dbReference>
<evidence type="ECO:0000256" key="6">
    <source>
        <dbReference type="ARBA" id="ARBA00023175"/>
    </source>
</evidence>
<dbReference type="PROSITE" id="PS50067">
    <property type="entry name" value="KINESIN_MOTOR_2"/>
    <property type="match status" value="1"/>
</dbReference>
<sequence>MDSSAKVESKLRRVPKGFNEARKVRVVARIKSFADQVLDGGSMASWISVNKPDGDASDSVTISFGGQPVSRKETYEVDYCYEQNEDTEKIFAKEVEPLISGVFDGHHATVIAYGARGTGKTSTIQGTIEKPGLASLSMNELLLMAKEKGKSIFISYYEVHVDRVYDLLDPKRPTVLVLDNGHGKIQLKGLSQIPVKSLSDFYELYLGSSSRKQGQKIANESPHRSHRGLIVHISSTNEAASDIRSVAKMNFVDMAGYEDARRKSTDGTSLVENSKINKFTYALLNVASALNSNDNHVPYRESKLTRILQESMGGTQSKILMISCLNSSFCQDSIYMANLAARSCQVTKRVASDTIRKMKSSTNSVVHSSLRNQIPKSVSATVKKQTISRSYFSEKKASVSTASSYTIKGRKLFEDATSHLGKRDKEIQLPSASSDCVPLKYEEATSVVDQANPLPCSLKPEEECTSALEKEFSAAGISSAVETTLAPKDVSNSNHDPGRIIDGMNALSATGDGPNMNDGNNCSMINIVDELPVESTPGMTSRTSLSVVQSSDLDKENNGCSTINEDKSPPLSAQLQALSNNWRSVCSSTRACLKVSDNNAPYGLVFTDVTEPQTPTMERSLRVYNEQDVVNPSTPWETFSQRSTGVKKSLVEDYLRLLNTASKEELKKLKGIGEKRATSIIEFRAESPQPFRSLDDLMEIGLSAKQIKEMMKKEVAGRLFN</sequence>
<dbReference type="InterPro" id="IPR003583">
    <property type="entry name" value="Hlx-hairpin-Hlx_DNA-bd_motif"/>
</dbReference>
<comment type="function">
    <text evidence="7">Kinesin family member that is involved in spindle formation and the movements of chromosomes during mitosis and meiosis. Binds to microtubules and to DNA. Plays a role in congression of laterally attached chromosomes in NDC80-depleted cells.</text>
</comment>
<feature type="region of interest" description="Disordered" evidence="10">
    <location>
        <begin position="547"/>
        <end position="568"/>
    </location>
</feature>
<dbReference type="InterPro" id="IPR027417">
    <property type="entry name" value="P-loop_NTPase"/>
</dbReference>
<evidence type="ECO:0000256" key="3">
    <source>
        <dbReference type="ARBA" id="ARBA00022553"/>
    </source>
</evidence>
<dbReference type="KEGG" id="cmos:111430274"/>
<dbReference type="AlphaFoldDB" id="A0A6J1E850"/>
<keyword evidence="6 9" id="KW-0505">Motor protein</keyword>
<dbReference type="GO" id="GO:0006281">
    <property type="term" value="P:DNA repair"/>
    <property type="evidence" value="ECO:0007669"/>
    <property type="project" value="InterPro"/>
</dbReference>
<dbReference type="SUPFAM" id="SSF52540">
    <property type="entry name" value="P-loop containing nucleoside triphosphate hydrolases"/>
    <property type="match status" value="1"/>
</dbReference>
<dbReference type="GO" id="GO:0005875">
    <property type="term" value="C:microtubule associated complex"/>
    <property type="evidence" value="ECO:0007669"/>
    <property type="project" value="TreeGrafter"/>
</dbReference>
<evidence type="ECO:0000256" key="4">
    <source>
        <dbReference type="ARBA" id="ARBA00022701"/>
    </source>
</evidence>
<organism evidence="12 13">
    <name type="scientific">Cucurbita moschata</name>
    <name type="common">Winter crookneck squash</name>
    <name type="synonym">Cucurbita pepo var. moschata</name>
    <dbReference type="NCBI Taxonomy" id="3662"/>
    <lineage>
        <taxon>Eukaryota</taxon>
        <taxon>Viridiplantae</taxon>
        <taxon>Streptophyta</taxon>
        <taxon>Embryophyta</taxon>
        <taxon>Tracheophyta</taxon>
        <taxon>Spermatophyta</taxon>
        <taxon>Magnoliopsida</taxon>
        <taxon>eudicotyledons</taxon>
        <taxon>Gunneridae</taxon>
        <taxon>Pentapetalae</taxon>
        <taxon>rosids</taxon>
        <taxon>fabids</taxon>
        <taxon>Cucurbitales</taxon>
        <taxon>Cucurbitaceae</taxon>
        <taxon>Cucurbiteae</taxon>
        <taxon>Cucurbita</taxon>
    </lineage>
</organism>
<gene>
    <name evidence="13" type="primary">LOC111430274</name>
</gene>
<dbReference type="PANTHER" id="PTHR47969">
    <property type="entry name" value="CHROMOSOME-ASSOCIATED KINESIN KIF4A-RELATED"/>
    <property type="match status" value="1"/>
</dbReference>
<reference evidence="13" key="1">
    <citation type="submission" date="2025-08" db="UniProtKB">
        <authorList>
            <consortium name="RefSeq"/>
        </authorList>
    </citation>
    <scope>IDENTIFICATION</scope>
    <source>
        <tissue evidence="13">Young leaves</tissue>
    </source>
</reference>
<evidence type="ECO:0000256" key="5">
    <source>
        <dbReference type="ARBA" id="ARBA00023054"/>
    </source>
</evidence>
<feature type="domain" description="Kinesin motor" evidence="11">
    <location>
        <begin position="23"/>
        <end position="346"/>
    </location>
</feature>
<dbReference type="RefSeq" id="XP_022922225.1">
    <property type="nucleotide sequence ID" value="XM_023066457.1"/>
</dbReference>
<name>A0A6J1E850_CUCMO</name>
<dbReference type="SMR" id="A0A6J1E850"/>
<evidence type="ECO:0000256" key="1">
    <source>
        <dbReference type="ARBA" id="ARBA00018237"/>
    </source>
</evidence>
<keyword evidence="9" id="KW-0067">ATP-binding</keyword>
<dbReference type="SUPFAM" id="SSF47781">
    <property type="entry name" value="RuvA domain 2-like"/>
    <property type="match status" value="1"/>
</dbReference>